<dbReference type="AlphaFoldDB" id="A0AAD4JNF3"/>
<keyword evidence="3" id="KW-1185">Reference proteome</keyword>
<comment type="caution">
    <text evidence="2">The sequence shown here is derived from an EMBL/GenBank/DDBJ whole genome shotgun (WGS) entry which is preliminary data.</text>
</comment>
<dbReference type="Proteomes" id="UP001190926">
    <property type="component" value="Unassembled WGS sequence"/>
</dbReference>
<evidence type="ECO:0000313" key="2">
    <source>
        <dbReference type="EMBL" id="KAH6836524.1"/>
    </source>
</evidence>
<reference evidence="2 3" key="1">
    <citation type="journal article" date="2021" name="Nat. Commun.">
        <title>Incipient diploidization of the medicinal plant Perilla within 10,000 years.</title>
        <authorList>
            <person name="Zhang Y."/>
            <person name="Shen Q."/>
            <person name="Leng L."/>
            <person name="Zhang D."/>
            <person name="Chen S."/>
            <person name="Shi Y."/>
            <person name="Ning Z."/>
            <person name="Chen S."/>
        </authorList>
    </citation>
    <scope>NUCLEOTIDE SEQUENCE [LARGE SCALE GENOMIC DNA]</scope>
    <source>
        <strain evidence="3">cv. PC099</strain>
    </source>
</reference>
<gene>
    <name evidence="2" type="ORF">C2S53_005143</name>
</gene>
<proteinExistence type="predicted"/>
<organism evidence="2 3">
    <name type="scientific">Perilla frutescens var. hirtella</name>
    <name type="common">Perilla citriodora</name>
    <name type="synonym">Perilla setoyensis</name>
    <dbReference type="NCBI Taxonomy" id="608512"/>
    <lineage>
        <taxon>Eukaryota</taxon>
        <taxon>Viridiplantae</taxon>
        <taxon>Streptophyta</taxon>
        <taxon>Embryophyta</taxon>
        <taxon>Tracheophyta</taxon>
        <taxon>Spermatophyta</taxon>
        <taxon>Magnoliopsida</taxon>
        <taxon>eudicotyledons</taxon>
        <taxon>Gunneridae</taxon>
        <taxon>Pentapetalae</taxon>
        <taxon>asterids</taxon>
        <taxon>lamiids</taxon>
        <taxon>Lamiales</taxon>
        <taxon>Lamiaceae</taxon>
        <taxon>Nepetoideae</taxon>
        <taxon>Elsholtzieae</taxon>
        <taxon>Perilla</taxon>
    </lineage>
</organism>
<evidence type="ECO:0000256" key="1">
    <source>
        <dbReference type="SAM" id="MobiDB-lite"/>
    </source>
</evidence>
<evidence type="ECO:0000313" key="3">
    <source>
        <dbReference type="Proteomes" id="UP001190926"/>
    </source>
</evidence>
<name>A0AAD4JNF3_PERFH</name>
<dbReference type="EMBL" id="SDAM02000019">
    <property type="protein sequence ID" value="KAH6836524.1"/>
    <property type="molecule type" value="Genomic_DNA"/>
</dbReference>
<protein>
    <submittedName>
        <fullName evidence="2">Uncharacterized protein</fullName>
    </submittedName>
</protein>
<sequence>MSSCPATTSHHTSPIHLLRHYRLEMDSVHTSLRRSNYDADNWETDSPSPSRFHGGGGGDASSHHIELSQVDREVVLRHEPSSSQVALLPHEQHGRGNVICSFVAAVGEHGHLTGEEKSRRRWESHGYGCRSSKGVGN</sequence>
<accession>A0AAD4JNF3</accession>
<feature type="region of interest" description="Disordered" evidence="1">
    <location>
        <begin position="38"/>
        <end position="68"/>
    </location>
</feature>